<comment type="caution">
    <text evidence="2">The sequence shown here is derived from an EMBL/GenBank/DDBJ whole genome shotgun (WGS) entry which is preliminary data.</text>
</comment>
<dbReference type="Pfam" id="PF06197">
    <property type="entry name" value="DUF998"/>
    <property type="match status" value="1"/>
</dbReference>
<name>A0A1Q8WQ65_9ACTO</name>
<evidence type="ECO:0008006" key="4">
    <source>
        <dbReference type="Google" id="ProtNLM"/>
    </source>
</evidence>
<feature type="transmembrane region" description="Helical" evidence="1">
    <location>
        <begin position="48"/>
        <end position="71"/>
    </location>
</feature>
<dbReference type="InterPro" id="IPR009339">
    <property type="entry name" value="DUF998"/>
</dbReference>
<keyword evidence="1" id="KW-0812">Transmembrane</keyword>
<feature type="transmembrane region" description="Helical" evidence="1">
    <location>
        <begin position="77"/>
        <end position="95"/>
    </location>
</feature>
<evidence type="ECO:0000313" key="3">
    <source>
        <dbReference type="Proteomes" id="UP000185963"/>
    </source>
</evidence>
<accession>A0A1Q8WQ65</accession>
<gene>
    <name evidence="2" type="ORF">BKH20_06450</name>
</gene>
<protein>
    <recommendedName>
        <fullName evidence="4">DUF998 domain-containing protein</fullName>
    </recommendedName>
</protein>
<dbReference type="AlphaFoldDB" id="A0A1Q8WQ65"/>
<feature type="transmembrane region" description="Helical" evidence="1">
    <location>
        <begin position="150"/>
        <end position="168"/>
    </location>
</feature>
<evidence type="ECO:0000313" key="2">
    <source>
        <dbReference type="EMBL" id="OLO70118.1"/>
    </source>
</evidence>
<feature type="transmembrane region" description="Helical" evidence="1">
    <location>
        <begin position="180"/>
        <end position="197"/>
    </location>
</feature>
<dbReference type="OrthoDB" id="2221333at2"/>
<keyword evidence="1" id="KW-1133">Transmembrane helix</keyword>
<proteinExistence type="predicted"/>
<dbReference type="RefSeq" id="WP_075390394.1">
    <property type="nucleotide sequence ID" value="NZ_MSKS01000019.1"/>
</dbReference>
<feature type="transmembrane region" description="Helical" evidence="1">
    <location>
        <begin position="107"/>
        <end position="130"/>
    </location>
</feature>
<keyword evidence="1" id="KW-0472">Membrane</keyword>
<dbReference type="Proteomes" id="UP000185963">
    <property type="component" value="Unassembled WGS sequence"/>
</dbReference>
<dbReference type="EMBL" id="MSKS01000019">
    <property type="protein sequence ID" value="OLO70118.1"/>
    <property type="molecule type" value="Genomic_DNA"/>
</dbReference>
<sequence length="198" mass="20870">MTTALAAVALILGVARLAMFIALHLVPSDYNIVQHAVSDYAVGPTRRLATAITWTSAVFWAVLAGAVALGPPTPEKGVALWLAVLAVIFAALPFLPTDVEGQPTTLIGRLHLVAAIAWFAIAYSCMGNIVRLLTPLAPQGLVSLLGATRWVTAAALIVLVTALVVRRLKPYAFGISERIFLLAVYVFYLGVAAGLLLA</sequence>
<feature type="transmembrane region" description="Helical" evidence="1">
    <location>
        <begin position="6"/>
        <end position="27"/>
    </location>
</feature>
<reference evidence="2 3" key="1">
    <citation type="submission" date="2016-12" db="EMBL/GenBank/DDBJ databases">
        <title>Genomic comparison of strains in the 'Actinomyces naeslundii' group.</title>
        <authorList>
            <person name="Mughal S.R."/>
            <person name="Do T."/>
            <person name="Gilbert S.C."/>
            <person name="Witherden E.A."/>
            <person name="Didelot X."/>
            <person name="Beighton D."/>
        </authorList>
    </citation>
    <scope>NUCLEOTIDE SEQUENCE [LARGE SCALE GENOMIC DNA]</scope>
    <source>
        <strain evidence="2 3">WE8B-23</strain>
    </source>
</reference>
<organism evidence="2 3">
    <name type="scientific">Actinomyces oris</name>
    <dbReference type="NCBI Taxonomy" id="544580"/>
    <lineage>
        <taxon>Bacteria</taxon>
        <taxon>Bacillati</taxon>
        <taxon>Actinomycetota</taxon>
        <taxon>Actinomycetes</taxon>
        <taxon>Actinomycetales</taxon>
        <taxon>Actinomycetaceae</taxon>
        <taxon>Actinomyces</taxon>
    </lineage>
</organism>
<evidence type="ECO:0000256" key="1">
    <source>
        <dbReference type="SAM" id="Phobius"/>
    </source>
</evidence>